<feature type="coiled-coil region" evidence="1">
    <location>
        <begin position="179"/>
        <end position="206"/>
    </location>
</feature>
<accession>A0AAV1Z5K7</accession>
<evidence type="ECO:0000313" key="3">
    <source>
        <dbReference type="EMBL" id="CAL1266865.1"/>
    </source>
</evidence>
<keyword evidence="1" id="KW-0175">Coiled coil</keyword>
<dbReference type="Proteomes" id="UP001497382">
    <property type="component" value="Unassembled WGS sequence"/>
</dbReference>
<proteinExistence type="predicted"/>
<feature type="compositionally biased region" description="Low complexity" evidence="2">
    <location>
        <begin position="1506"/>
        <end position="1517"/>
    </location>
</feature>
<dbReference type="EMBL" id="CAXIEN010000025">
    <property type="protein sequence ID" value="CAL1266863.1"/>
    <property type="molecule type" value="Genomic_DNA"/>
</dbReference>
<feature type="region of interest" description="Disordered" evidence="2">
    <location>
        <begin position="2080"/>
        <end position="2108"/>
    </location>
</feature>
<gene>
    <name evidence="3" type="ORF">LARSCL_LOCUS3326</name>
</gene>
<reference evidence="3 4" key="1">
    <citation type="submission" date="2024-04" db="EMBL/GenBank/DDBJ databases">
        <authorList>
            <person name="Rising A."/>
            <person name="Reimegard J."/>
            <person name="Sonavane S."/>
            <person name="Akerstrom W."/>
            <person name="Nylinder S."/>
            <person name="Hedman E."/>
            <person name="Kallberg Y."/>
        </authorList>
    </citation>
    <scope>NUCLEOTIDE SEQUENCE [LARGE SCALE GENOMIC DNA]</scope>
</reference>
<feature type="region of interest" description="Disordered" evidence="2">
    <location>
        <begin position="1492"/>
        <end position="1520"/>
    </location>
</feature>
<evidence type="ECO:0000256" key="1">
    <source>
        <dbReference type="SAM" id="Coils"/>
    </source>
</evidence>
<evidence type="ECO:0000256" key="2">
    <source>
        <dbReference type="SAM" id="MobiDB-lite"/>
    </source>
</evidence>
<feature type="coiled-coil region" evidence="1">
    <location>
        <begin position="97"/>
        <end position="152"/>
    </location>
</feature>
<protein>
    <submittedName>
        <fullName evidence="3">Uncharacterized protein</fullName>
    </submittedName>
</protein>
<dbReference type="EMBL" id="CAXIEN010000025">
    <property type="protein sequence ID" value="CAL1266865.1"/>
    <property type="molecule type" value="Genomic_DNA"/>
</dbReference>
<comment type="caution">
    <text evidence="3">The sequence shown here is derived from an EMBL/GenBank/DDBJ whole genome shotgun (WGS) entry which is preliminary data.</text>
</comment>
<name>A0AAV1Z5K7_9ARAC</name>
<feature type="region of interest" description="Disordered" evidence="2">
    <location>
        <begin position="1"/>
        <end position="22"/>
    </location>
</feature>
<organism evidence="3 4">
    <name type="scientific">Larinioides sclopetarius</name>
    <dbReference type="NCBI Taxonomy" id="280406"/>
    <lineage>
        <taxon>Eukaryota</taxon>
        <taxon>Metazoa</taxon>
        <taxon>Ecdysozoa</taxon>
        <taxon>Arthropoda</taxon>
        <taxon>Chelicerata</taxon>
        <taxon>Arachnida</taxon>
        <taxon>Araneae</taxon>
        <taxon>Araneomorphae</taxon>
        <taxon>Entelegynae</taxon>
        <taxon>Araneoidea</taxon>
        <taxon>Araneidae</taxon>
        <taxon>Larinioides</taxon>
    </lineage>
</organism>
<sequence>MSNMNFTDLNQEPPANSQANDYKSSINVYSGFNFLPELFDHPPLENELSHSKCFLNTEYQKMVEDQMHDDLNPINDNLKLCRIKKKKNSRKKYAPLLAKLSKENNELKRANQQLKKIINTQERSIANYEVKMAQYMTDLLAAKKELEKAKVTKDCYEMGNTNLKCHINQIEGELSQCRNDEKNKKIQELEKIISIKIERIRRLKKNSTAYRLQLAKKDALLKKLQHHNRQILGLLLEFGYKLKGTGLLTKDVTIDVLQKYEEEYFTLKASENIDVKNLYKNSNAITTLSGEYISQSCRRELSSICTNVSTSNQNKNFSLLSSMPSFQLKDEEVNSNNIVSAVPLQNELINNTSTKQEIFKKKLSLSSLADDTGQDKFYEFLPETINHEKETIDPGKQRKVKSILPQKQNFCVNQEEKVFRTAEISSCNNILIPLSKSEIPVKEEKIKSCIEQTSSVSISTEKEFLPAMSMPLVENVKQCPVTKLQKQITNESNVSDTLIQKTKLENEISTFETMTKNLELESDVEKTTFFHDEQSLLDNESNEFSKFENLLSILLNPISPLPQSPIKNNKSFNNESILSRNIEEIGEYPQICQLSSITKSVKDQPLVVEKYQNLSCSQNYTFQSDNSVSPRSVVFESHKDLELYINPKLVEQCNSLDGNIVNPLVCEKRVVTSNAILYPKLRKCYVSLSRCDITKYFSSLRKQISSQMLDYNQSSCKNFIPESSNSISSCKTNYLVSNERKYKTAANANKMPDSYDSFQHKAEVEGGILSREFPVDNLAYEFQHDVSMKRPFIDSTKVTTEHSLFNVNTSFNSIAKDSSVDAVLGCKFSSNHHCDLTESENSPVSSLSPEFTLDDSLSNASRFSTNPKSSLSWPSVNVQNCFVLVSRSDISNYLHSLKKKSLFQANECNQIKYDGLNSSISKFNMLSNLEQTEKLVANHNVCTSVPISCGIKSDYMNRQCKKTETKSKVRMQTFSENQSNVICGHEASAEKHFSAFNVENMASHKEQLLDNINTLVCTKDYNKYPENENSHESDCSNINIDEASPSDTIECSKSRKQDKGNKSIISQTHKCYVSLSKSNVPNYFCNLQSQTPSQIVDYYNIHLTNSSLKNPNSVHLLERKDNNSVLHEDCLLSTQRKFSDNMQHEIEKNNYTSDSEIFLKDESNSYGDFLEKATNLSKVKAAVPFASSQYVVTPSNTVIKDFSLNTNLDSLCLAENFCLTECENYDKSSKRLENISKDICLSNRMTPSEREKEITNKFLSGNLQKCYVSLSKNDIPNYFLSLRRKPMFPTTKDRQTTTKSAMNYSNITTFLDMNCETNGNCNSVHHEINEIGIDSSTIRNDPRNESKSFITHEDFSDKSSNLLNGKTLAVANENDKLVSCFSIAENSFKSQCLPSKNSSIPLFEDNDTCDGIKSVNEKFDGQLSQSLSAAEICLKDISAVPVQHPINNLNTNLLKSFKPQNCSLLKSYAPLSDADKSVRGVKPVNKKLLEPVSQNSSTHPVEQPLNNFNQNSISSSRSKNHSLTVADFRNSSDTETFHENLSPESVKFPIKNEHKKYSLKRKRSKSSDCNFSEKTSLAKCRNDFIDSKPLFKKRRTLLLPGPSVPTKWKKSLILNKKKLPSERKTQTKVHIPTSLTPEFWKKCSAVIEKNSLKKKIKPLDNGVTWVAPVRLRGRTSKSKAFIKISCNKHIDNDGDVNTLPNKEVEFSLIPPTREENIENYTSVKPSKIRKQCKKKTSNQDPILSNVSEESLNLFEQPVFSQKENQLDKKHIPGHPKPNTSAKIFDILQKYTSKKHASCKKIINKQLSFNKTKNKLKDERTVETSLDNKNVNSGINSKLTKHKIEQSKELIDRQLSGNENVNQIKNEMPEASSHNTDVLNKSFICTSFGKREKLGEGNVKHFQLMELETSIDVKSYNNVVDCNEDFSCRTKTFSNSVVNCSFSDNFMNNSFSNISHNANKICLNSLEQPIPSRADLQVSRVKPALEHLQHSKKITATNVFFDFLHKQNSKKHQIDHIKEFIDKQLSTNKTEGELKYESKRQSINVTKSKIKNKCKKLSVNETKGKLQIECKKLVDKKRENKLKNESRSLSTNKTKSKAKNRRKKRFNRKLYSKKETEKLECNEEVNPIASPVCDILHGIENIQIADEQFKQYIHSLTVFLINPLHTTDIANLIYHVTNFLHLTRENYLTNSSKKDSACCFLTSAETCIVEALFSIQNDSNLNMQCLTKTILHILHQLILTKVKFHIYGLASLCRVLAEICKRNDDREEALSLCCNILKVKHPFGPYLIASIVAVWKELFMISDTMSEEEILLLRSISFCAQKKPERLSKSNWNLSIELLTELVPSVPDAYKAIELLKNRILIKCLENTFKELWRLTSPFLILVTQFPWDWIKMHIMDMYVIPNLQRFSRHASKEDAFHLFCDICVDVLLLNPELDEDKVLNIFYENLSLTGRNFVKDCVAVSLMKYFILSKRAVPLFLEEWFKNNQDNPKVQVFEKIFQQRLMSEHQELLSKQDIFITE</sequence>
<keyword evidence="4" id="KW-1185">Reference proteome</keyword>
<feature type="compositionally biased region" description="Basic residues" evidence="2">
    <location>
        <begin position="2093"/>
        <end position="2108"/>
    </location>
</feature>
<evidence type="ECO:0000313" key="4">
    <source>
        <dbReference type="Proteomes" id="UP001497382"/>
    </source>
</evidence>